<evidence type="ECO:0008006" key="6">
    <source>
        <dbReference type="Google" id="ProtNLM"/>
    </source>
</evidence>
<feature type="domain" description="Mab-21-like HhH/H2TH-like" evidence="3">
    <location>
        <begin position="231"/>
        <end position="311"/>
    </location>
</feature>
<evidence type="ECO:0000256" key="1">
    <source>
        <dbReference type="ARBA" id="ARBA00008307"/>
    </source>
</evidence>
<keyword evidence="5" id="KW-1185">Reference proteome</keyword>
<dbReference type="Gene3D" id="1.10.1410.40">
    <property type="match status" value="1"/>
</dbReference>
<dbReference type="SMART" id="SM01265">
    <property type="entry name" value="Mab-21"/>
    <property type="match status" value="1"/>
</dbReference>
<dbReference type="InterPro" id="IPR046903">
    <property type="entry name" value="Mab-21-like_nuc_Trfase"/>
</dbReference>
<sequence length="653" mass="75199">MDIASRLSYLFGSEEEVCTRRQLALFREKLLSYSLTGDEDSVICSGSLGEGIAYPSSDDDLMITWGCPNVVKTYQDAETENDVIMIPSKYCPGYCILFNVKLSELHGRAVVFPTASWLRCQLRGNNFIHGPCVSRVYGIFEYDFGKCLPCKFWPNVASNWVTRNRVYGWPSHEMIQTIISRCCHLMAIGDPNSPDCDVEWRVSFSVAERSLMHSFNHTQFLTYNLLRISLKRIIEKHLPGVFCSYFMKTALYYTIENTSFQHWDLNNIERCFKSCLITLIDFIDSMNCPNYFIPEYNIFKNKINRGNRQSALTIIRTLNNVGVVGVLRLSGEERCLNEALSLPFIEWKSDIDFMRSWNLDLLLELIEKSSGEEIGKPLCTSSFLEILTVLSKNANIIQTKLLKVIIRRAIICCSKKSLQYFGISTKSNKRNYPSYQKLETLIRLGYRGDVTTGKLTAATYMFMIGRTESALSVIRQLFSEYPPYAMECDCDHFKRAIYMEVMCSKQYTIDYKTRHSWAPTYQLPSGIEHAYPLPLRLWIANEESLILEPCTYAIVLECLCYVQLKKSRQLLRSTRYLIQHIHDLKHGDDIVHGKFCAGIVMSAQDKYQSTCRWFCSAYRLKDQLPRPFNDTLASSVSLYIACMINKSNGQFND</sequence>
<reference evidence="4" key="1">
    <citation type="submission" date="2019-08" db="EMBL/GenBank/DDBJ databases">
        <title>The improved chromosome-level genome for the pearl oyster Pinctada fucata martensii using PacBio sequencing and Hi-C.</title>
        <authorList>
            <person name="Zheng Z."/>
        </authorList>
    </citation>
    <scope>NUCLEOTIDE SEQUENCE</scope>
    <source>
        <strain evidence="4">ZZ-2019</strain>
        <tissue evidence="4">Adductor muscle</tissue>
    </source>
</reference>
<dbReference type="InterPro" id="IPR046906">
    <property type="entry name" value="Mab-21_HhH/H2TH-like"/>
</dbReference>
<dbReference type="Proteomes" id="UP001186944">
    <property type="component" value="Unassembled WGS sequence"/>
</dbReference>
<name>A0AA88XQA0_PINIB</name>
<proteinExistence type="inferred from homology"/>
<dbReference type="EMBL" id="VSWD01000010">
    <property type="protein sequence ID" value="KAK3089678.1"/>
    <property type="molecule type" value="Genomic_DNA"/>
</dbReference>
<dbReference type="Pfam" id="PF20266">
    <property type="entry name" value="Mab-21_C"/>
    <property type="match status" value="1"/>
</dbReference>
<dbReference type="PANTHER" id="PTHR10656:SF69">
    <property type="entry name" value="MAB-21-LIKE HHH_H2TH-LIKE DOMAIN-CONTAINING PROTEIN"/>
    <property type="match status" value="1"/>
</dbReference>
<gene>
    <name evidence="4" type="ORF">FSP39_005550</name>
</gene>
<accession>A0AA88XQA0</accession>
<comment type="caution">
    <text evidence="4">The sequence shown here is derived from an EMBL/GenBank/DDBJ whole genome shotgun (WGS) entry which is preliminary data.</text>
</comment>
<protein>
    <recommendedName>
        <fullName evidence="6">Mab-21-like HhH/H2TH-like domain-containing protein</fullName>
    </recommendedName>
</protein>
<dbReference type="PANTHER" id="PTHR10656">
    <property type="entry name" value="CELL FATE DETERMINING PROTEIN MAB21-RELATED"/>
    <property type="match status" value="1"/>
</dbReference>
<feature type="domain" description="Mab-21-like nucleotidyltransferase" evidence="2">
    <location>
        <begin position="146"/>
        <end position="213"/>
    </location>
</feature>
<organism evidence="4 5">
    <name type="scientific">Pinctada imbricata</name>
    <name type="common">Atlantic pearl-oyster</name>
    <name type="synonym">Pinctada martensii</name>
    <dbReference type="NCBI Taxonomy" id="66713"/>
    <lineage>
        <taxon>Eukaryota</taxon>
        <taxon>Metazoa</taxon>
        <taxon>Spiralia</taxon>
        <taxon>Lophotrochozoa</taxon>
        <taxon>Mollusca</taxon>
        <taxon>Bivalvia</taxon>
        <taxon>Autobranchia</taxon>
        <taxon>Pteriomorphia</taxon>
        <taxon>Pterioida</taxon>
        <taxon>Pterioidea</taxon>
        <taxon>Pteriidae</taxon>
        <taxon>Pinctada</taxon>
    </lineage>
</organism>
<dbReference type="Pfam" id="PF03281">
    <property type="entry name" value="Mab-21"/>
    <property type="match status" value="1"/>
</dbReference>
<evidence type="ECO:0000313" key="4">
    <source>
        <dbReference type="EMBL" id="KAK3089678.1"/>
    </source>
</evidence>
<evidence type="ECO:0000259" key="3">
    <source>
        <dbReference type="Pfam" id="PF20266"/>
    </source>
</evidence>
<evidence type="ECO:0000259" key="2">
    <source>
        <dbReference type="Pfam" id="PF03281"/>
    </source>
</evidence>
<evidence type="ECO:0000313" key="5">
    <source>
        <dbReference type="Proteomes" id="UP001186944"/>
    </source>
</evidence>
<dbReference type="AlphaFoldDB" id="A0AA88XQA0"/>
<dbReference type="InterPro" id="IPR024810">
    <property type="entry name" value="MAB21L/cGLR"/>
</dbReference>
<comment type="similarity">
    <text evidence="1">Belongs to the mab-21 family.</text>
</comment>